<accession>A0ABR3G3H6</accession>
<evidence type="ECO:0000313" key="1">
    <source>
        <dbReference type="EMBL" id="KAL0630489.1"/>
    </source>
</evidence>
<evidence type="ECO:0000313" key="2">
    <source>
        <dbReference type="Proteomes" id="UP001447188"/>
    </source>
</evidence>
<keyword evidence="2" id="KW-1185">Reference proteome</keyword>
<organism evidence="1 2">
    <name type="scientific">Discina gigas</name>
    <dbReference type="NCBI Taxonomy" id="1032678"/>
    <lineage>
        <taxon>Eukaryota</taxon>
        <taxon>Fungi</taxon>
        <taxon>Dikarya</taxon>
        <taxon>Ascomycota</taxon>
        <taxon>Pezizomycotina</taxon>
        <taxon>Pezizomycetes</taxon>
        <taxon>Pezizales</taxon>
        <taxon>Discinaceae</taxon>
        <taxon>Discina</taxon>
    </lineage>
</organism>
<gene>
    <name evidence="1" type="ORF">Q9L58_010664</name>
</gene>
<dbReference type="Proteomes" id="UP001447188">
    <property type="component" value="Unassembled WGS sequence"/>
</dbReference>
<comment type="caution">
    <text evidence="1">The sequence shown here is derived from an EMBL/GenBank/DDBJ whole genome shotgun (WGS) entry which is preliminary data.</text>
</comment>
<sequence length="60" mass="7042">MPSRIKRVSATPQLLRDFFERAANIIFTKEEVFASFKAHFHNNRSDINNPEQSAEQIYET</sequence>
<reference evidence="1 2" key="1">
    <citation type="submission" date="2024-02" db="EMBL/GenBank/DDBJ databases">
        <title>Discinaceae phylogenomics.</title>
        <authorList>
            <person name="Dirks A.C."/>
            <person name="James T.Y."/>
        </authorList>
    </citation>
    <scope>NUCLEOTIDE SEQUENCE [LARGE SCALE GENOMIC DNA]</scope>
    <source>
        <strain evidence="1 2">ACD0624</strain>
    </source>
</reference>
<name>A0ABR3G3H6_9PEZI</name>
<proteinExistence type="predicted"/>
<feature type="non-terminal residue" evidence="1">
    <location>
        <position position="60"/>
    </location>
</feature>
<protein>
    <submittedName>
        <fullName evidence="1">Uncharacterized protein</fullName>
    </submittedName>
</protein>
<dbReference type="EMBL" id="JBBBZM010000594">
    <property type="protein sequence ID" value="KAL0630489.1"/>
    <property type="molecule type" value="Genomic_DNA"/>
</dbReference>